<accession>A0ABR2H1E4</accession>
<protein>
    <submittedName>
        <fullName evidence="1">Uncharacterized protein</fullName>
    </submittedName>
</protein>
<dbReference type="Proteomes" id="UP001470230">
    <property type="component" value="Unassembled WGS sequence"/>
</dbReference>
<dbReference type="InterPro" id="IPR024365">
    <property type="entry name" value="DUF3839"/>
</dbReference>
<dbReference type="Pfam" id="PF12943">
    <property type="entry name" value="DUF3839"/>
    <property type="match status" value="1"/>
</dbReference>
<gene>
    <name evidence="1" type="ORF">M9Y10_031304</name>
</gene>
<evidence type="ECO:0000313" key="2">
    <source>
        <dbReference type="Proteomes" id="UP001470230"/>
    </source>
</evidence>
<dbReference type="EMBL" id="JAPFFF010000049">
    <property type="protein sequence ID" value="KAK8840019.1"/>
    <property type="molecule type" value="Genomic_DNA"/>
</dbReference>
<name>A0ABR2H1E4_9EUKA</name>
<organism evidence="1 2">
    <name type="scientific">Tritrichomonas musculus</name>
    <dbReference type="NCBI Taxonomy" id="1915356"/>
    <lineage>
        <taxon>Eukaryota</taxon>
        <taxon>Metamonada</taxon>
        <taxon>Parabasalia</taxon>
        <taxon>Tritrichomonadida</taxon>
        <taxon>Tritrichomonadidae</taxon>
        <taxon>Tritrichomonas</taxon>
    </lineage>
</organism>
<sequence>MTVAETCINGLSLADEQSRKLLFNPSLMLISTDTIIEKYNRDSNSALLKNWYIDRSLIKKQLFDRSLDTKCDIEKNTKWIEDVVNAFNSIPPLTSFSRSKPTIPEFDEILSEPSDTAEIKKFIRKVNYEMLGYHCNHKVMNEQCDHVFKNISDLYHSKEYVEYESFIDELSKLIFHIRSKDSYDKEFHQSDMYRIPLPSEIKHIIDNVIKMNGAITAYNAKTNPECSKCKAAVRKYEYSVREIERMRSDAKQLQEEIAKPDESRYDFVEFLSKNWPTIDRIQLRVVKDRYKQEFNINLKYEELIEKVESTKLFKVTNVHNVKWMNRL</sequence>
<proteinExistence type="predicted"/>
<reference evidence="1 2" key="1">
    <citation type="submission" date="2024-04" db="EMBL/GenBank/DDBJ databases">
        <title>Tritrichomonas musculus Genome.</title>
        <authorList>
            <person name="Alves-Ferreira E."/>
            <person name="Grigg M."/>
            <person name="Lorenzi H."/>
            <person name="Galac M."/>
        </authorList>
    </citation>
    <scope>NUCLEOTIDE SEQUENCE [LARGE SCALE GENOMIC DNA]</scope>
    <source>
        <strain evidence="1 2">EAF2021</strain>
    </source>
</reference>
<keyword evidence="2" id="KW-1185">Reference proteome</keyword>
<evidence type="ECO:0000313" key="1">
    <source>
        <dbReference type="EMBL" id="KAK8840019.1"/>
    </source>
</evidence>
<comment type="caution">
    <text evidence="1">The sequence shown here is derived from an EMBL/GenBank/DDBJ whole genome shotgun (WGS) entry which is preliminary data.</text>
</comment>